<evidence type="ECO:0000259" key="5">
    <source>
        <dbReference type="PROSITE" id="PS50102"/>
    </source>
</evidence>
<feature type="region of interest" description="Disordered" evidence="4">
    <location>
        <begin position="64"/>
        <end position="86"/>
    </location>
</feature>
<dbReference type="AlphaFoldDB" id="A0A409WM22"/>
<proteinExistence type="predicted"/>
<dbReference type="InterPro" id="IPR012677">
    <property type="entry name" value="Nucleotide-bd_a/b_plait_sf"/>
</dbReference>
<protein>
    <recommendedName>
        <fullName evidence="5">RRM domain-containing protein</fullName>
    </recommendedName>
</protein>
<dbReference type="EMBL" id="NHYD01003373">
    <property type="protein sequence ID" value="PPQ79574.1"/>
    <property type="molecule type" value="Genomic_DNA"/>
</dbReference>
<evidence type="ECO:0000256" key="2">
    <source>
        <dbReference type="ARBA" id="ARBA00022884"/>
    </source>
</evidence>
<dbReference type="Proteomes" id="UP000283269">
    <property type="component" value="Unassembled WGS sequence"/>
</dbReference>
<dbReference type="SUPFAM" id="SSF54928">
    <property type="entry name" value="RNA-binding domain, RBD"/>
    <property type="match status" value="1"/>
</dbReference>
<dbReference type="PANTHER" id="PTHR23236:SF119">
    <property type="entry name" value="NUCLEAR RNA-BINDING PROTEIN SART-3"/>
    <property type="match status" value="1"/>
</dbReference>
<gene>
    <name evidence="6" type="ORF">CVT25_003456</name>
</gene>
<dbReference type="STRING" id="93625.A0A409WM22"/>
<dbReference type="InterPro" id="IPR035979">
    <property type="entry name" value="RBD_domain_sf"/>
</dbReference>
<evidence type="ECO:0000313" key="7">
    <source>
        <dbReference type="Proteomes" id="UP000283269"/>
    </source>
</evidence>
<keyword evidence="7" id="KW-1185">Reference proteome</keyword>
<dbReference type="PANTHER" id="PTHR23236">
    <property type="entry name" value="EUKARYOTIC TRANSLATION INITIATION FACTOR 4B/4H"/>
    <property type="match status" value="1"/>
</dbReference>
<dbReference type="GO" id="GO:0003723">
    <property type="term" value="F:RNA binding"/>
    <property type="evidence" value="ECO:0007669"/>
    <property type="project" value="UniProtKB-UniRule"/>
</dbReference>
<evidence type="ECO:0000256" key="1">
    <source>
        <dbReference type="ARBA" id="ARBA00022737"/>
    </source>
</evidence>
<dbReference type="PROSITE" id="PS50102">
    <property type="entry name" value="RRM"/>
    <property type="match status" value="1"/>
</dbReference>
<evidence type="ECO:0000256" key="4">
    <source>
        <dbReference type="SAM" id="MobiDB-lite"/>
    </source>
</evidence>
<evidence type="ECO:0000313" key="6">
    <source>
        <dbReference type="EMBL" id="PPQ79574.1"/>
    </source>
</evidence>
<sequence>MRYACPGSTIIEENPQPAPFTDRAVPSVPQRGRWVCPGSTIIEETSQPTASTSKAAPIKAKRVNFNATDKSKGKGPLKPAQRATKKEHIIDARKKEQLRHKLALDRNPTNFVFVGNLELKMTEADLRHGFADCGYITRVIFRCSQGCPHPPKEDEADGSKPHGPASLRDRMYATVEFRNFQSVKKALKCNGKVITGQQAPIKVCASAADLPEVQEIANYYIKKMKSDSMPKPPTRWFKPKSTLVRHPTEVFIDFTKAGNDKFRIMRDFSFPKSIL</sequence>
<reference evidence="6 7" key="1">
    <citation type="journal article" date="2018" name="Evol. Lett.">
        <title>Horizontal gene cluster transfer increased hallucinogenic mushroom diversity.</title>
        <authorList>
            <person name="Reynolds H.T."/>
            <person name="Vijayakumar V."/>
            <person name="Gluck-Thaler E."/>
            <person name="Korotkin H.B."/>
            <person name="Matheny P.B."/>
            <person name="Slot J.C."/>
        </authorList>
    </citation>
    <scope>NUCLEOTIDE SEQUENCE [LARGE SCALE GENOMIC DNA]</scope>
    <source>
        <strain evidence="6 7">2631</strain>
    </source>
</reference>
<evidence type="ECO:0000256" key="3">
    <source>
        <dbReference type="PROSITE-ProRule" id="PRU00176"/>
    </source>
</evidence>
<name>A0A409WM22_PSICY</name>
<feature type="domain" description="RRM" evidence="5">
    <location>
        <begin position="110"/>
        <end position="206"/>
    </location>
</feature>
<comment type="caution">
    <text evidence="6">The sequence shown here is derived from an EMBL/GenBank/DDBJ whole genome shotgun (WGS) entry which is preliminary data.</text>
</comment>
<keyword evidence="1" id="KW-0677">Repeat</keyword>
<dbReference type="OrthoDB" id="4726at2759"/>
<keyword evidence="2 3" id="KW-0694">RNA-binding</keyword>
<accession>A0A409WM22</accession>
<dbReference type="InParanoid" id="A0A409WM22"/>
<dbReference type="Gene3D" id="3.30.70.330">
    <property type="match status" value="1"/>
</dbReference>
<dbReference type="InterPro" id="IPR000504">
    <property type="entry name" value="RRM_dom"/>
</dbReference>
<dbReference type="SMART" id="SM00360">
    <property type="entry name" value="RRM"/>
    <property type="match status" value="1"/>
</dbReference>
<organism evidence="6 7">
    <name type="scientific">Psilocybe cyanescens</name>
    <dbReference type="NCBI Taxonomy" id="93625"/>
    <lineage>
        <taxon>Eukaryota</taxon>
        <taxon>Fungi</taxon>
        <taxon>Dikarya</taxon>
        <taxon>Basidiomycota</taxon>
        <taxon>Agaricomycotina</taxon>
        <taxon>Agaricomycetes</taxon>
        <taxon>Agaricomycetidae</taxon>
        <taxon>Agaricales</taxon>
        <taxon>Agaricineae</taxon>
        <taxon>Strophariaceae</taxon>
        <taxon>Psilocybe</taxon>
    </lineage>
</organism>